<gene>
    <name evidence="4" type="ORF">DPMN_100117</name>
</gene>
<comment type="caution">
    <text evidence="4">The sequence shown here is derived from an EMBL/GenBank/DDBJ whole genome shotgun (WGS) entry which is preliminary data.</text>
</comment>
<dbReference type="InterPro" id="IPR016444">
    <property type="entry name" value="Synaptobrevin/VAMP"/>
</dbReference>
<dbReference type="Gene3D" id="1.20.5.110">
    <property type="match status" value="1"/>
</dbReference>
<sequence length="144" mass="16040">MSLKRSNATRRGQTYGAIHTEDEIGERHPPFYPGDNGDPGVISRGQSSTIKNDAVERLRGQVDEVKHIMTDNIEKVIERGEKTSELSYRTENLAETSNTFLKNATDVRKAAQFRNCKLICCIVVVVIVIVGAVTLLVLHFTKVI</sequence>
<keyword evidence="2" id="KW-1133">Transmembrane helix</keyword>
<keyword evidence="2" id="KW-0472">Membrane</keyword>
<keyword evidence="5" id="KW-1185">Reference proteome</keyword>
<dbReference type="PANTHER" id="PTHR45701">
    <property type="entry name" value="SYNAPTOBREVIN FAMILY MEMBER"/>
    <property type="match status" value="1"/>
</dbReference>
<evidence type="ECO:0000313" key="4">
    <source>
        <dbReference type="EMBL" id="KAH3857508.1"/>
    </source>
</evidence>
<evidence type="ECO:0000313" key="5">
    <source>
        <dbReference type="Proteomes" id="UP000828390"/>
    </source>
</evidence>
<name>A0A9D4LGW5_DREPO</name>
<protein>
    <recommendedName>
        <fullName evidence="3">V-SNARE coiled-coil homology domain-containing protein</fullName>
    </recommendedName>
</protein>
<dbReference type="Pfam" id="PF00957">
    <property type="entry name" value="Synaptobrevin"/>
    <property type="match status" value="1"/>
</dbReference>
<dbReference type="InterPro" id="IPR001388">
    <property type="entry name" value="Synaptobrevin-like"/>
</dbReference>
<dbReference type="EMBL" id="JAIWYP010000003">
    <property type="protein sequence ID" value="KAH3857508.1"/>
    <property type="molecule type" value="Genomic_DNA"/>
</dbReference>
<evidence type="ECO:0000256" key="2">
    <source>
        <dbReference type="SAM" id="Phobius"/>
    </source>
</evidence>
<dbReference type="CDD" id="cd15843">
    <property type="entry name" value="R-SNARE"/>
    <property type="match status" value="1"/>
</dbReference>
<dbReference type="InterPro" id="IPR042855">
    <property type="entry name" value="V_SNARE_CC"/>
</dbReference>
<dbReference type="Proteomes" id="UP000828390">
    <property type="component" value="Unassembled WGS sequence"/>
</dbReference>
<keyword evidence="1" id="KW-0175">Coiled coil</keyword>
<dbReference type="OrthoDB" id="190375at2759"/>
<evidence type="ECO:0000256" key="1">
    <source>
        <dbReference type="PROSITE-ProRule" id="PRU00290"/>
    </source>
</evidence>
<proteinExistence type="predicted"/>
<feature type="transmembrane region" description="Helical" evidence="2">
    <location>
        <begin position="118"/>
        <end position="140"/>
    </location>
</feature>
<dbReference type="SUPFAM" id="SSF58038">
    <property type="entry name" value="SNARE fusion complex"/>
    <property type="match status" value="1"/>
</dbReference>
<dbReference type="AlphaFoldDB" id="A0A9D4LGW5"/>
<accession>A0A9D4LGW5</accession>
<keyword evidence="2" id="KW-0812">Transmembrane</keyword>
<dbReference type="PROSITE" id="PS50892">
    <property type="entry name" value="V_SNARE"/>
    <property type="match status" value="1"/>
</dbReference>
<dbReference type="GO" id="GO:0016192">
    <property type="term" value="P:vesicle-mediated transport"/>
    <property type="evidence" value="ECO:0007669"/>
    <property type="project" value="InterPro"/>
</dbReference>
<reference evidence="4" key="1">
    <citation type="journal article" date="2019" name="bioRxiv">
        <title>The Genome of the Zebra Mussel, Dreissena polymorpha: A Resource for Invasive Species Research.</title>
        <authorList>
            <person name="McCartney M.A."/>
            <person name="Auch B."/>
            <person name="Kono T."/>
            <person name="Mallez S."/>
            <person name="Zhang Y."/>
            <person name="Obille A."/>
            <person name="Becker A."/>
            <person name="Abrahante J.E."/>
            <person name="Garbe J."/>
            <person name="Badalamenti J.P."/>
            <person name="Herman A."/>
            <person name="Mangelson H."/>
            <person name="Liachko I."/>
            <person name="Sullivan S."/>
            <person name="Sone E.D."/>
            <person name="Koren S."/>
            <person name="Silverstein K.A.T."/>
            <person name="Beckman K.B."/>
            <person name="Gohl D.M."/>
        </authorList>
    </citation>
    <scope>NUCLEOTIDE SEQUENCE</scope>
    <source>
        <strain evidence="4">Duluth1</strain>
        <tissue evidence="4">Whole animal</tissue>
    </source>
</reference>
<dbReference type="GO" id="GO:0016020">
    <property type="term" value="C:membrane"/>
    <property type="evidence" value="ECO:0007669"/>
    <property type="project" value="InterPro"/>
</dbReference>
<reference evidence="4" key="2">
    <citation type="submission" date="2020-11" db="EMBL/GenBank/DDBJ databases">
        <authorList>
            <person name="McCartney M.A."/>
            <person name="Auch B."/>
            <person name="Kono T."/>
            <person name="Mallez S."/>
            <person name="Becker A."/>
            <person name="Gohl D.M."/>
            <person name="Silverstein K.A.T."/>
            <person name="Koren S."/>
            <person name="Bechman K.B."/>
            <person name="Herman A."/>
            <person name="Abrahante J.E."/>
            <person name="Garbe J."/>
        </authorList>
    </citation>
    <scope>NUCLEOTIDE SEQUENCE</scope>
    <source>
        <strain evidence="4">Duluth1</strain>
        <tissue evidence="4">Whole animal</tissue>
    </source>
</reference>
<evidence type="ECO:0000259" key="3">
    <source>
        <dbReference type="PROSITE" id="PS50892"/>
    </source>
</evidence>
<dbReference type="PRINTS" id="PR00219">
    <property type="entry name" value="SYNAPTOBREVN"/>
</dbReference>
<feature type="domain" description="V-SNARE coiled-coil homology" evidence="3">
    <location>
        <begin position="54"/>
        <end position="114"/>
    </location>
</feature>
<organism evidence="4 5">
    <name type="scientific">Dreissena polymorpha</name>
    <name type="common">Zebra mussel</name>
    <name type="synonym">Mytilus polymorpha</name>
    <dbReference type="NCBI Taxonomy" id="45954"/>
    <lineage>
        <taxon>Eukaryota</taxon>
        <taxon>Metazoa</taxon>
        <taxon>Spiralia</taxon>
        <taxon>Lophotrochozoa</taxon>
        <taxon>Mollusca</taxon>
        <taxon>Bivalvia</taxon>
        <taxon>Autobranchia</taxon>
        <taxon>Heteroconchia</taxon>
        <taxon>Euheterodonta</taxon>
        <taxon>Imparidentia</taxon>
        <taxon>Neoheterodontei</taxon>
        <taxon>Myida</taxon>
        <taxon>Dreissenoidea</taxon>
        <taxon>Dreissenidae</taxon>
        <taxon>Dreissena</taxon>
    </lineage>
</organism>